<accession>V4ASD3</accession>
<dbReference type="EMBL" id="KB201304">
    <property type="protein sequence ID" value="ESO97780.1"/>
    <property type="molecule type" value="Genomic_DNA"/>
</dbReference>
<dbReference type="CTD" id="20246101"/>
<proteinExistence type="inferred from homology"/>
<evidence type="ECO:0000313" key="5">
    <source>
        <dbReference type="EMBL" id="ESO97780.1"/>
    </source>
</evidence>
<dbReference type="GeneID" id="20246101"/>
<evidence type="ECO:0000256" key="1">
    <source>
        <dbReference type="ARBA" id="ARBA00006412"/>
    </source>
</evidence>
<keyword evidence="6" id="KW-1185">Reference proteome</keyword>
<evidence type="ECO:0000256" key="2">
    <source>
        <dbReference type="ARBA" id="ARBA00043942"/>
    </source>
</evidence>
<name>V4ASD3_LOTGI</name>
<evidence type="ECO:0000256" key="4">
    <source>
        <dbReference type="ARBA" id="ARBA00044235"/>
    </source>
</evidence>
<evidence type="ECO:0000256" key="3">
    <source>
        <dbReference type="ARBA" id="ARBA00044072"/>
    </source>
</evidence>
<dbReference type="PANTHER" id="PTHR28052:SF1">
    <property type="entry name" value="UPF0545 PROTEIN C22ORF39"/>
    <property type="match status" value="1"/>
</dbReference>
<dbReference type="GO" id="GO:0043083">
    <property type="term" value="C:synaptic cleft"/>
    <property type="evidence" value="ECO:0007669"/>
    <property type="project" value="UniProtKB-SubCell"/>
</dbReference>
<sequence length="121" mass="14286">MVRPCEMYVQEFKECTSKQGREHQMYIFGRHMNCSKWEEDKENCFKLRNGNDSSAAIKIIKHELIRREKRMAAAKNNDVWEYRTGPPDDWDKPLKGWMEQKENTNLTATQAVEKGRSCVIS</sequence>
<gene>
    <name evidence="5" type="ORF">LOTGIDRAFT_208924</name>
</gene>
<dbReference type="AlphaFoldDB" id="V4ASD3"/>
<dbReference type="PANTHER" id="PTHR28052">
    <property type="entry name" value="UPF0545 PROTEIN C22ORF39"/>
    <property type="match status" value="1"/>
</dbReference>
<protein>
    <recommendedName>
        <fullName evidence="3">Synaptic plasticity regulator PANTS</fullName>
    </recommendedName>
    <alternativeName>
        <fullName evidence="4">Plasticity-associated neural transcript short</fullName>
    </alternativeName>
</protein>
<reference evidence="5 6" key="1">
    <citation type="journal article" date="2013" name="Nature">
        <title>Insights into bilaterian evolution from three spiralian genomes.</title>
        <authorList>
            <person name="Simakov O."/>
            <person name="Marletaz F."/>
            <person name="Cho S.J."/>
            <person name="Edsinger-Gonzales E."/>
            <person name="Havlak P."/>
            <person name="Hellsten U."/>
            <person name="Kuo D.H."/>
            <person name="Larsson T."/>
            <person name="Lv J."/>
            <person name="Arendt D."/>
            <person name="Savage R."/>
            <person name="Osoegawa K."/>
            <person name="de Jong P."/>
            <person name="Grimwood J."/>
            <person name="Chapman J.A."/>
            <person name="Shapiro H."/>
            <person name="Aerts A."/>
            <person name="Otillar R.P."/>
            <person name="Terry A.Y."/>
            <person name="Boore J.L."/>
            <person name="Grigoriev I.V."/>
            <person name="Lindberg D.R."/>
            <person name="Seaver E.C."/>
            <person name="Weisblat D.A."/>
            <person name="Putnam N.H."/>
            <person name="Rokhsar D.S."/>
        </authorList>
    </citation>
    <scope>NUCLEOTIDE SEQUENCE [LARGE SCALE GENOMIC DNA]</scope>
</reference>
<dbReference type="OrthoDB" id="5946508at2759"/>
<dbReference type="HOGENOM" id="CLU_130047_0_1_1"/>
<dbReference type="InterPro" id="IPR021475">
    <property type="entry name" value="Pants/Emi1-like"/>
</dbReference>
<evidence type="ECO:0000313" key="6">
    <source>
        <dbReference type="Proteomes" id="UP000030746"/>
    </source>
</evidence>
<comment type="subcellular location">
    <subcellularLocation>
        <location evidence="2">Synaptic cleft</location>
    </subcellularLocation>
</comment>
<dbReference type="KEGG" id="lgi:LOTGIDRAFT_208924"/>
<comment type="similarity">
    <text evidence="1">Belongs to the UPF0545 family.</text>
</comment>
<dbReference type="Proteomes" id="UP000030746">
    <property type="component" value="Unassembled WGS sequence"/>
</dbReference>
<dbReference type="Pfam" id="PF11326">
    <property type="entry name" value="PANTS-like"/>
    <property type="match status" value="1"/>
</dbReference>
<dbReference type="OMA" id="CHLYKDE"/>
<organism evidence="5 6">
    <name type="scientific">Lottia gigantea</name>
    <name type="common">Giant owl limpet</name>
    <dbReference type="NCBI Taxonomy" id="225164"/>
    <lineage>
        <taxon>Eukaryota</taxon>
        <taxon>Metazoa</taxon>
        <taxon>Spiralia</taxon>
        <taxon>Lophotrochozoa</taxon>
        <taxon>Mollusca</taxon>
        <taxon>Gastropoda</taxon>
        <taxon>Patellogastropoda</taxon>
        <taxon>Lottioidea</taxon>
        <taxon>Lottiidae</taxon>
        <taxon>Lottia</taxon>
    </lineage>
</organism>
<dbReference type="RefSeq" id="XP_009051628.1">
    <property type="nucleotide sequence ID" value="XM_009053380.1"/>
</dbReference>